<evidence type="ECO:0000313" key="2">
    <source>
        <dbReference type="EMBL" id="RYR11531.1"/>
    </source>
</evidence>
<gene>
    <name evidence="2" type="ORF">Ahy_B04g069051</name>
</gene>
<evidence type="ECO:0000256" key="1">
    <source>
        <dbReference type="SAM" id="MobiDB-lite"/>
    </source>
</evidence>
<dbReference type="Proteomes" id="UP000289738">
    <property type="component" value="Chromosome B04"/>
</dbReference>
<accession>A0A444ZBG6</accession>
<dbReference type="EMBL" id="SDMP01000014">
    <property type="protein sequence ID" value="RYR11531.1"/>
    <property type="molecule type" value="Genomic_DNA"/>
</dbReference>
<reference evidence="2 3" key="1">
    <citation type="submission" date="2019-01" db="EMBL/GenBank/DDBJ databases">
        <title>Sequencing of cultivated peanut Arachis hypogaea provides insights into genome evolution and oil improvement.</title>
        <authorList>
            <person name="Chen X."/>
        </authorList>
    </citation>
    <scope>NUCLEOTIDE SEQUENCE [LARGE SCALE GENOMIC DNA]</scope>
    <source>
        <strain evidence="3">cv. Fuhuasheng</strain>
        <tissue evidence="2">Leaves</tissue>
    </source>
</reference>
<organism evidence="2 3">
    <name type="scientific">Arachis hypogaea</name>
    <name type="common">Peanut</name>
    <dbReference type="NCBI Taxonomy" id="3818"/>
    <lineage>
        <taxon>Eukaryota</taxon>
        <taxon>Viridiplantae</taxon>
        <taxon>Streptophyta</taxon>
        <taxon>Embryophyta</taxon>
        <taxon>Tracheophyta</taxon>
        <taxon>Spermatophyta</taxon>
        <taxon>Magnoliopsida</taxon>
        <taxon>eudicotyledons</taxon>
        <taxon>Gunneridae</taxon>
        <taxon>Pentapetalae</taxon>
        <taxon>rosids</taxon>
        <taxon>fabids</taxon>
        <taxon>Fabales</taxon>
        <taxon>Fabaceae</taxon>
        <taxon>Papilionoideae</taxon>
        <taxon>50 kb inversion clade</taxon>
        <taxon>dalbergioids sensu lato</taxon>
        <taxon>Dalbergieae</taxon>
        <taxon>Pterocarpus clade</taxon>
        <taxon>Arachis</taxon>
    </lineage>
</organism>
<evidence type="ECO:0000313" key="3">
    <source>
        <dbReference type="Proteomes" id="UP000289738"/>
    </source>
</evidence>
<protein>
    <submittedName>
        <fullName evidence="2">Uncharacterized protein</fullName>
    </submittedName>
</protein>
<proteinExistence type="predicted"/>
<dbReference type="AlphaFoldDB" id="A0A444ZBG6"/>
<sequence length="195" mass="23729">MHGRMFKPTLHSLPTKRVKHFGTNPLLMCPSMKKETITTKKRWYKINKAITYFSSCCNQATRNIRSGMNLDDTKELAYKLYSRNYGIEICFDWNKNREDNYQHKVKCGLPYSPVRIKEKQEKSKEKKKSLIVKKLLFIEDIKNIRENELLNREKEREEERKNREKDYDNQGNRLKFKRRRKNKNYKLIDTSKQWR</sequence>
<feature type="compositionally biased region" description="Basic and acidic residues" evidence="1">
    <location>
        <begin position="151"/>
        <end position="168"/>
    </location>
</feature>
<keyword evidence="3" id="KW-1185">Reference proteome</keyword>
<feature type="region of interest" description="Disordered" evidence="1">
    <location>
        <begin position="151"/>
        <end position="195"/>
    </location>
</feature>
<feature type="compositionally biased region" description="Basic residues" evidence="1">
    <location>
        <begin position="174"/>
        <end position="184"/>
    </location>
</feature>
<name>A0A444ZBG6_ARAHY</name>
<comment type="caution">
    <text evidence="2">The sequence shown here is derived from an EMBL/GenBank/DDBJ whole genome shotgun (WGS) entry which is preliminary data.</text>
</comment>